<dbReference type="Gene3D" id="1.10.287.130">
    <property type="match status" value="1"/>
</dbReference>
<keyword evidence="5" id="KW-0238">DNA-binding</keyword>
<dbReference type="PRINTS" id="PR00344">
    <property type="entry name" value="BCTRLSENSOR"/>
</dbReference>
<dbReference type="Pfam" id="PF02518">
    <property type="entry name" value="HATPase_c"/>
    <property type="match status" value="1"/>
</dbReference>
<evidence type="ECO:0000259" key="9">
    <source>
        <dbReference type="PROSITE" id="PS01124"/>
    </source>
</evidence>
<dbReference type="RefSeq" id="WP_089382251.1">
    <property type="nucleotide sequence ID" value="NZ_FZNT01000008.1"/>
</dbReference>
<dbReference type="SUPFAM" id="SSF55874">
    <property type="entry name" value="ATPase domain of HSP90 chaperone/DNA topoisomerase II/histidine kinase"/>
    <property type="match status" value="1"/>
</dbReference>
<dbReference type="OrthoDB" id="358279at2"/>
<dbReference type="EMBL" id="FZNT01000008">
    <property type="protein sequence ID" value="SNR66192.1"/>
    <property type="molecule type" value="Genomic_DNA"/>
</dbReference>
<comment type="catalytic activity">
    <reaction evidence="1">
        <text>ATP + protein L-histidine = ADP + protein N-phospho-L-histidine.</text>
        <dbReference type="EC" id="2.7.13.3"/>
    </reaction>
</comment>
<dbReference type="PROSITE" id="PS50110">
    <property type="entry name" value="RESPONSE_REGULATORY"/>
    <property type="match status" value="1"/>
</dbReference>
<protein>
    <recommendedName>
        <fullName evidence="2">histidine kinase</fullName>
        <ecNumber evidence="2">2.7.13.3</ecNumber>
    </recommendedName>
</protein>
<dbReference type="InterPro" id="IPR003661">
    <property type="entry name" value="HisK_dim/P_dom"/>
</dbReference>
<dbReference type="InterPro" id="IPR005467">
    <property type="entry name" value="His_kinase_dom"/>
</dbReference>
<dbReference type="EC" id="2.7.13.3" evidence="2"/>
<keyword evidence="13" id="KW-1185">Reference proteome</keyword>
<dbReference type="PROSITE" id="PS50109">
    <property type="entry name" value="HIS_KIN"/>
    <property type="match status" value="1"/>
</dbReference>
<dbReference type="SUPFAM" id="SSF46689">
    <property type="entry name" value="Homeodomain-like"/>
    <property type="match status" value="1"/>
</dbReference>
<evidence type="ECO:0000256" key="3">
    <source>
        <dbReference type="ARBA" id="ARBA00022553"/>
    </source>
</evidence>
<dbReference type="Pfam" id="PF07495">
    <property type="entry name" value="Y_Y_Y"/>
    <property type="match status" value="1"/>
</dbReference>
<dbReference type="CDD" id="cd00082">
    <property type="entry name" value="HisKA"/>
    <property type="match status" value="1"/>
</dbReference>
<dbReference type="PROSITE" id="PS01124">
    <property type="entry name" value="HTH_ARAC_FAMILY_2"/>
    <property type="match status" value="1"/>
</dbReference>
<dbReference type="InterPro" id="IPR018060">
    <property type="entry name" value="HTH_AraC"/>
</dbReference>
<evidence type="ECO:0000256" key="5">
    <source>
        <dbReference type="ARBA" id="ARBA00023125"/>
    </source>
</evidence>
<keyword evidence="3 7" id="KW-0597">Phosphoprotein</keyword>
<evidence type="ECO:0000313" key="12">
    <source>
        <dbReference type="EMBL" id="SNR66192.1"/>
    </source>
</evidence>
<dbReference type="GO" id="GO:0043565">
    <property type="term" value="F:sequence-specific DNA binding"/>
    <property type="evidence" value="ECO:0007669"/>
    <property type="project" value="InterPro"/>
</dbReference>
<dbReference type="GO" id="GO:0003700">
    <property type="term" value="F:DNA-binding transcription factor activity"/>
    <property type="evidence" value="ECO:0007669"/>
    <property type="project" value="InterPro"/>
</dbReference>
<keyword evidence="8" id="KW-0812">Transmembrane</keyword>
<dbReference type="InterPro" id="IPR009057">
    <property type="entry name" value="Homeodomain-like_sf"/>
</dbReference>
<dbReference type="InterPro" id="IPR036097">
    <property type="entry name" value="HisK_dim/P_sf"/>
</dbReference>
<dbReference type="SMART" id="SM00388">
    <property type="entry name" value="HisKA"/>
    <property type="match status" value="1"/>
</dbReference>
<keyword evidence="12" id="KW-0418">Kinase</keyword>
<dbReference type="Pfam" id="PF00072">
    <property type="entry name" value="Response_reg"/>
    <property type="match status" value="1"/>
</dbReference>
<dbReference type="InterPro" id="IPR004358">
    <property type="entry name" value="Sig_transdc_His_kin-like_C"/>
</dbReference>
<evidence type="ECO:0000259" key="11">
    <source>
        <dbReference type="PROSITE" id="PS50110"/>
    </source>
</evidence>
<evidence type="ECO:0000256" key="7">
    <source>
        <dbReference type="PROSITE-ProRule" id="PRU00169"/>
    </source>
</evidence>
<organism evidence="12 13">
    <name type="scientific">Lutibacter agarilyticus</name>
    <dbReference type="NCBI Taxonomy" id="1109740"/>
    <lineage>
        <taxon>Bacteria</taxon>
        <taxon>Pseudomonadati</taxon>
        <taxon>Bacteroidota</taxon>
        <taxon>Flavobacteriia</taxon>
        <taxon>Flavobacteriales</taxon>
        <taxon>Flavobacteriaceae</taxon>
        <taxon>Lutibacter</taxon>
    </lineage>
</organism>
<evidence type="ECO:0000256" key="2">
    <source>
        <dbReference type="ARBA" id="ARBA00012438"/>
    </source>
</evidence>
<keyword evidence="8" id="KW-0472">Membrane</keyword>
<dbReference type="InterPro" id="IPR011123">
    <property type="entry name" value="Y_Y_Y"/>
</dbReference>
<evidence type="ECO:0000256" key="4">
    <source>
        <dbReference type="ARBA" id="ARBA00023015"/>
    </source>
</evidence>
<dbReference type="SMART" id="SM00448">
    <property type="entry name" value="REC"/>
    <property type="match status" value="1"/>
</dbReference>
<feature type="transmembrane region" description="Helical" evidence="8">
    <location>
        <begin position="785"/>
        <end position="806"/>
    </location>
</feature>
<accession>A0A238Y5E0</accession>
<dbReference type="Pfam" id="PF07494">
    <property type="entry name" value="Reg_prop"/>
    <property type="match status" value="3"/>
</dbReference>
<keyword evidence="12" id="KW-0808">Transferase</keyword>
<dbReference type="InterPro" id="IPR011047">
    <property type="entry name" value="Quinoprotein_ADH-like_sf"/>
</dbReference>
<dbReference type="InterPro" id="IPR036890">
    <property type="entry name" value="HATPase_C_sf"/>
</dbReference>
<dbReference type="Gene3D" id="3.30.565.10">
    <property type="entry name" value="Histidine kinase-like ATPase, C-terminal domain"/>
    <property type="match status" value="1"/>
</dbReference>
<dbReference type="SUPFAM" id="SSF52172">
    <property type="entry name" value="CheY-like"/>
    <property type="match status" value="1"/>
</dbReference>
<keyword evidence="4" id="KW-0805">Transcription regulation</keyword>
<dbReference type="InterPro" id="IPR011110">
    <property type="entry name" value="Reg_prop"/>
</dbReference>
<dbReference type="SUPFAM" id="SSF47384">
    <property type="entry name" value="Homodimeric domain of signal transducing histidine kinase"/>
    <property type="match status" value="1"/>
</dbReference>
<dbReference type="Proteomes" id="UP000198384">
    <property type="component" value="Unassembled WGS sequence"/>
</dbReference>
<dbReference type="GO" id="GO:0000155">
    <property type="term" value="F:phosphorelay sensor kinase activity"/>
    <property type="evidence" value="ECO:0007669"/>
    <property type="project" value="InterPro"/>
</dbReference>
<dbReference type="Gene3D" id="1.10.10.60">
    <property type="entry name" value="Homeodomain-like"/>
    <property type="match status" value="1"/>
</dbReference>
<sequence>MKNISHVTMNKLQPLFTLLLFTIFFQNIGYGQTQNIIFREMSPPGGFTRYAIQSIIQDDLGYIWMGTQQGLIRYDSKNTDWFEPISNDSLSLPSEEILQIYSDKNNQIWVTTSKGLCKFKRETQNFEPIKYVYEDGSKGSEKVLSILQIKDGRYLVIDNNSFGILDYKNKQLNRIAKNQLKYPEVLYKDDLNRIWITTRNGDIYRFSPSSNTLKKIISTNVKALCIYSENDQIWIGTEENGAKIYNLKGDFIKQVVFKSTSELSKSERVRTIKRDTYGRLWFGTDDGLFMDYEGSFTWLDPDDYPGIPHNSIFQIYEDNKGQLWIGTWSGGLALLHHSDNNFKTYRHSPSHNSISNNVVSSILQTNKDELLIGTEVGGLNSFNLITEKFDVIPLDKKQQIKNIKSLCKDKYGGIWAGTFRKGLWYKPAGASSFKVFDYGIDDGNHISSTSVYSLCAVDSGVWIGTYHGGIDFYSFKTKSITRCFLNNSKGIPMNNIEVQSILADNKSNLWIGTYDNFLYRIHLPTEEITKISDNQIVKKNEANTIYSLWQHSSGDIWIGTKNKGLLIYNPDSNKIEYFDDGGFLKQKNVYGIIEDSNKNIWISSNNGLILYNPEDKSKRHFVYSDGIQSNIFSPQAIFKDQDGILNFGGTNGFTRINPKDIKVNSKKPYTIINTLNIKNNKSIYPIYSNNFEIKPIHLNPGETTFRINFFADNYLKPKKNKYKYRLINYYNEWISIENEGSVLYTGLNPGKYIFEVKASNNDGIWNDSPTKMTIIIKQYWYKTNYAYILYILIFVTILYFIGRFYIERVKLKRVILLEKTQRENEEQIHEMKLKFFTNVSHEFRTPLTLISWPLKQLLKSKNISTVDRTNLEIAKRNTNRLLELINQIIDLRKIEKGENKLNISNLDVVELIKDIKQGFLGEIRSKQIDFLIDSNYTKIEIEADQQKLDTILYNLLSNAFKYVQINGQIKISINKKLNTISNSYNNQLRYGQIHTDDFIQITIEDNGTGIDNDDLIKIFNRFEQGRQNNKKDTTKNEGSGIGLSVCKDFTLLHHGEIMVQSSFGKGSRFSLLLPTKQKAQKILFESHQKVKNLNENELPSVQLKNEKSPENRSQILVVEDNPDFSSLICTFLSDYYQVEYAKNGSEGLAVLKQRNIDIIVSDIMMPEMDGFEFCNIVKSQIESSHIPVILLTALSSSENVMVGLDKGADAYIMKPFDENILLKQIENLLEQRRRIHENFTKQFISKKTIDAGGLDNFFLNRVRTVVENNLSNENFSLEKLTDEIMISRSNLHRKIKSLSGLSTSDFVNLVRIKYAVKLIIEENYRFSEVTYKVGFSSQSYFTRCFKKVYNVSPKEYFENLKTNETPRD</sequence>
<dbReference type="Pfam" id="PF00512">
    <property type="entry name" value="HisKA"/>
    <property type="match status" value="1"/>
</dbReference>
<proteinExistence type="predicted"/>
<evidence type="ECO:0000256" key="1">
    <source>
        <dbReference type="ARBA" id="ARBA00000085"/>
    </source>
</evidence>
<dbReference type="Gene3D" id="2.130.10.10">
    <property type="entry name" value="YVTN repeat-like/Quinoprotein amine dehydrogenase"/>
    <property type="match status" value="2"/>
</dbReference>
<dbReference type="InterPro" id="IPR018062">
    <property type="entry name" value="HTH_AraC-typ_CS"/>
</dbReference>
<dbReference type="FunFam" id="1.10.287.130:FF:000045">
    <property type="entry name" value="Two-component system sensor histidine kinase/response regulator"/>
    <property type="match status" value="1"/>
</dbReference>
<feature type="modified residue" description="4-aspartylphosphate" evidence="7">
    <location>
        <position position="1162"/>
    </location>
</feature>
<dbReference type="InterPro" id="IPR001789">
    <property type="entry name" value="Sig_transdc_resp-reg_receiver"/>
</dbReference>
<dbReference type="PANTHER" id="PTHR43547">
    <property type="entry name" value="TWO-COMPONENT HISTIDINE KINASE"/>
    <property type="match status" value="1"/>
</dbReference>
<reference evidence="12 13" key="1">
    <citation type="submission" date="2017-06" db="EMBL/GenBank/DDBJ databases">
        <authorList>
            <person name="Kim H.J."/>
            <person name="Triplett B.A."/>
        </authorList>
    </citation>
    <scope>NUCLEOTIDE SEQUENCE [LARGE SCALE GENOMIC DNA]</scope>
    <source>
        <strain evidence="12 13">DSM 29150</strain>
    </source>
</reference>
<dbReference type="InterPro" id="IPR003594">
    <property type="entry name" value="HATPase_dom"/>
</dbReference>
<dbReference type="InterPro" id="IPR011006">
    <property type="entry name" value="CheY-like_superfamily"/>
</dbReference>
<feature type="domain" description="HTH araC/xylS-type" evidence="9">
    <location>
        <begin position="1260"/>
        <end position="1359"/>
    </location>
</feature>
<dbReference type="SMART" id="SM00387">
    <property type="entry name" value="HATPase_c"/>
    <property type="match status" value="1"/>
</dbReference>
<gene>
    <name evidence="12" type="ORF">SAMN06265371_10837</name>
</gene>
<dbReference type="Gene3D" id="3.40.50.2300">
    <property type="match status" value="1"/>
</dbReference>
<dbReference type="Gene3D" id="2.60.40.10">
    <property type="entry name" value="Immunoglobulins"/>
    <property type="match status" value="1"/>
</dbReference>
<keyword evidence="6" id="KW-0804">Transcription</keyword>
<feature type="domain" description="Response regulatory" evidence="11">
    <location>
        <begin position="1114"/>
        <end position="1229"/>
    </location>
</feature>
<evidence type="ECO:0000256" key="8">
    <source>
        <dbReference type="SAM" id="Phobius"/>
    </source>
</evidence>
<dbReference type="PROSITE" id="PS00041">
    <property type="entry name" value="HTH_ARAC_FAMILY_1"/>
    <property type="match status" value="1"/>
</dbReference>
<dbReference type="SUPFAM" id="SSF50998">
    <property type="entry name" value="Quinoprotein alcohol dehydrogenase-like"/>
    <property type="match status" value="1"/>
</dbReference>
<dbReference type="InterPro" id="IPR015943">
    <property type="entry name" value="WD40/YVTN_repeat-like_dom_sf"/>
</dbReference>
<name>A0A238Y5E0_9FLAO</name>
<evidence type="ECO:0000313" key="13">
    <source>
        <dbReference type="Proteomes" id="UP000198384"/>
    </source>
</evidence>
<dbReference type="InterPro" id="IPR013783">
    <property type="entry name" value="Ig-like_fold"/>
</dbReference>
<dbReference type="SMART" id="SM00342">
    <property type="entry name" value="HTH_ARAC"/>
    <property type="match status" value="1"/>
</dbReference>
<dbReference type="Pfam" id="PF12833">
    <property type="entry name" value="HTH_18"/>
    <property type="match status" value="1"/>
</dbReference>
<keyword evidence="8" id="KW-1133">Transmembrane helix</keyword>
<feature type="domain" description="Histidine kinase" evidence="10">
    <location>
        <begin position="838"/>
        <end position="1077"/>
    </location>
</feature>
<evidence type="ECO:0000259" key="10">
    <source>
        <dbReference type="PROSITE" id="PS50109"/>
    </source>
</evidence>
<dbReference type="PANTHER" id="PTHR43547:SF2">
    <property type="entry name" value="HYBRID SIGNAL TRANSDUCTION HISTIDINE KINASE C"/>
    <property type="match status" value="1"/>
</dbReference>
<evidence type="ECO:0000256" key="6">
    <source>
        <dbReference type="ARBA" id="ARBA00023163"/>
    </source>
</evidence>